<protein>
    <submittedName>
        <fullName evidence="5">Uncharacterized protein</fullName>
    </submittedName>
</protein>
<dbReference type="PANTHER" id="PTHR33791">
    <property type="entry name" value="CHAPERONIN-LIKE RBCX PROTEIN 1, CHLOROPLASTIC"/>
    <property type="match status" value="1"/>
</dbReference>
<dbReference type="GO" id="GO:0044183">
    <property type="term" value="F:protein folding chaperone"/>
    <property type="evidence" value="ECO:0007669"/>
    <property type="project" value="InterPro"/>
</dbReference>
<keyword evidence="1" id="KW-0602">Photosynthesis</keyword>
<evidence type="ECO:0000256" key="2">
    <source>
        <dbReference type="ARBA" id="ARBA00023186"/>
    </source>
</evidence>
<dbReference type="GO" id="GO:0015977">
    <property type="term" value="P:carbon fixation"/>
    <property type="evidence" value="ECO:0007669"/>
    <property type="project" value="UniProtKB-KW"/>
</dbReference>
<feature type="compositionally biased region" description="Low complexity" evidence="4">
    <location>
        <begin position="211"/>
        <end position="249"/>
    </location>
</feature>
<keyword evidence="6" id="KW-1185">Reference proteome</keyword>
<dbReference type="Pfam" id="PF02341">
    <property type="entry name" value="RbcX"/>
    <property type="match status" value="1"/>
</dbReference>
<dbReference type="Gene3D" id="1.10.1200.210">
    <property type="entry name" value="Chaperonin-like RbcX"/>
    <property type="match status" value="1"/>
</dbReference>
<evidence type="ECO:0000313" key="6">
    <source>
        <dbReference type="Proteomes" id="UP001165080"/>
    </source>
</evidence>
<accession>A0A9W6BK00</accession>
<dbReference type="GO" id="GO:0110102">
    <property type="term" value="P:ribulose bisphosphate carboxylase complex assembly"/>
    <property type="evidence" value="ECO:0007669"/>
    <property type="project" value="InterPro"/>
</dbReference>
<evidence type="ECO:0000256" key="4">
    <source>
        <dbReference type="SAM" id="MobiDB-lite"/>
    </source>
</evidence>
<feature type="compositionally biased region" description="Polar residues" evidence="4">
    <location>
        <begin position="199"/>
        <end position="208"/>
    </location>
</feature>
<feature type="compositionally biased region" description="Low complexity" evidence="4">
    <location>
        <begin position="272"/>
        <end position="291"/>
    </location>
</feature>
<keyword evidence="2" id="KW-0143">Chaperone</keyword>
<evidence type="ECO:0000313" key="5">
    <source>
        <dbReference type="EMBL" id="GLC52987.1"/>
    </source>
</evidence>
<dbReference type="AlphaFoldDB" id="A0A9W6BK00"/>
<keyword evidence="3" id="KW-0120">Carbon dioxide fixation</keyword>
<dbReference type="EMBL" id="BRXU01000007">
    <property type="protein sequence ID" value="GLC52987.1"/>
    <property type="molecule type" value="Genomic_DNA"/>
</dbReference>
<dbReference type="Proteomes" id="UP001165080">
    <property type="component" value="Unassembled WGS sequence"/>
</dbReference>
<feature type="compositionally biased region" description="Low complexity" evidence="4">
    <location>
        <begin position="175"/>
        <end position="193"/>
    </location>
</feature>
<dbReference type="SUPFAM" id="SSF158615">
    <property type="entry name" value="RbcX-like"/>
    <property type="match status" value="1"/>
</dbReference>
<feature type="region of interest" description="Disordered" evidence="4">
    <location>
        <begin position="175"/>
        <end position="335"/>
    </location>
</feature>
<dbReference type="PANTHER" id="PTHR33791:SF1">
    <property type="entry name" value="RUBISCO CHAPERONE RBCX"/>
    <property type="match status" value="1"/>
</dbReference>
<dbReference type="InterPro" id="IPR003435">
    <property type="entry name" value="Chaperonin_RcbX"/>
</dbReference>
<proteinExistence type="predicted"/>
<reference evidence="5 6" key="1">
    <citation type="journal article" date="2023" name="Commun. Biol.">
        <title>Reorganization of the ancestral sex-determining regions during the evolution of trioecy in Pleodorina starrii.</title>
        <authorList>
            <person name="Takahashi K."/>
            <person name="Suzuki S."/>
            <person name="Kawai-Toyooka H."/>
            <person name="Yamamoto K."/>
            <person name="Hamaji T."/>
            <person name="Ootsuki R."/>
            <person name="Yamaguchi H."/>
            <person name="Kawachi M."/>
            <person name="Higashiyama T."/>
            <person name="Nozaki H."/>
        </authorList>
    </citation>
    <scope>NUCLEOTIDE SEQUENCE [LARGE SCALE GENOMIC DNA]</scope>
    <source>
        <strain evidence="5 6">NIES-4479</strain>
    </source>
</reference>
<dbReference type="GO" id="GO:0015979">
    <property type="term" value="P:photosynthesis"/>
    <property type="evidence" value="ECO:0007669"/>
    <property type="project" value="UniProtKB-KW"/>
</dbReference>
<organism evidence="5 6">
    <name type="scientific">Pleodorina starrii</name>
    <dbReference type="NCBI Taxonomy" id="330485"/>
    <lineage>
        <taxon>Eukaryota</taxon>
        <taxon>Viridiplantae</taxon>
        <taxon>Chlorophyta</taxon>
        <taxon>core chlorophytes</taxon>
        <taxon>Chlorophyceae</taxon>
        <taxon>CS clade</taxon>
        <taxon>Chlamydomonadales</taxon>
        <taxon>Volvocaceae</taxon>
        <taxon>Pleodorina</taxon>
    </lineage>
</organism>
<sequence length="335" mass="33395">MMRSLRLCHTPAHRRRACIVAMPLRLPSAARSVRVRGGMYVPSDSFGGQSPERKAASILRTFFTFVAARVVLAQLEGSGRGALGAYDSTAAADLHHFLQNVPMRDGDAWLEQLTRQNTSLGLRLMEVRDSYCEEAFEWDQLQRLAKEEMKGANTKLMRRFAAASLAASLEEEGADAGAPAAASPRSAGWRSAALGSEGDSASSATTDNLPAGTSTGTSSSSSSTGIGTGTSSSAVASASAGAGAGDSIGMTTPGSDSGQCGDGNEAPGERSAAAAAAAGDADADAASAAQADGGGGGGATSIIPPSSAPTLPGAPPPVEGPAGSADGAEGRGAPP</sequence>
<dbReference type="InterPro" id="IPR038052">
    <property type="entry name" value="Chaperonin_RbcX_sf"/>
</dbReference>
<comment type="caution">
    <text evidence="5">The sequence shown here is derived from an EMBL/GenBank/DDBJ whole genome shotgun (WGS) entry which is preliminary data.</text>
</comment>
<name>A0A9W6BK00_9CHLO</name>
<gene>
    <name evidence="5" type="primary">PLEST002390</name>
    <name evidence="5" type="ORF">PLESTB_000695800</name>
</gene>
<evidence type="ECO:0000256" key="1">
    <source>
        <dbReference type="ARBA" id="ARBA00022531"/>
    </source>
</evidence>
<evidence type="ECO:0000256" key="3">
    <source>
        <dbReference type="ARBA" id="ARBA00023300"/>
    </source>
</evidence>